<gene>
    <name evidence="8" type="primary">fhlA</name>
    <name evidence="8" type="ORF">NIDE0029</name>
</gene>
<keyword evidence="9" id="KW-1185">Reference proteome</keyword>
<evidence type="ECO:0000256" key="5">
    <source>
        <dbReference type="ARBA" id="ARBA00023159"/>
    </source>
</evidence>
<dbReference type="KEGG" id="nde:NIDE0029"/>
<dbReference type="InterPro" id="IPR029016">
    <property type="entry name" value="GAF-like_dom_sf"/>
</dbReference>
<dbReference type="Gene3D" id="1.10.8.60">
    <property type="match status" value="1"/>
</dbReference>
<dbReference type="Gene3D" id="3.40.50.300">
    <property type="entry name" value="P-loop containing nucleotide triphosphate hydrolases"/>
    <property type="match status" value="1"/>
</dbReference>
<keyword evidence="4" id="KW-0238">DNA-binding</keyword>
<dbReference type="GO" id="GO:0006355">
    <property type="term" value="P:regulation of DNA-templated transcription"/>
    <property type="evidence" value="ECO:0007669"/>
    <property type="project" value="InterPro"/>
</dbReference>
<keyword evidence="5" id="KW-0010">Activator</keyword>
<dbReference type="PANTHER" id="PTHR32071">
    <property type="entry name" value="TRANSCRIPTIONAL REGULATORY PROTEIN"/>
    <property type="match status" value="1"/>
</dbReference>
<dbReference type="InterPro" id="IPR009057">
    <property type="entry name" value="Homeodomain-like_sf"/>
</dbReference>
<dbReference type="PROSITE" id="PS50045">
    <property type="entry name" value="SIGMA54_INTERACT_4"/>
    <property type="match status" value="1"/>
</dbReference>
<dbReference type="InterPro" id="IPR025662">
    <property type="entry name" value="Sigma_54_int_dom_ATP-bd_1"/>
</dbReference>
<dbReference type="AlphaFoldDB" id="D8P9A8"/>
<keyword evidence="3" id="KW-0805">Transcription regulation</keyword>
<organism evidence="8 9">
    <name type="scientific">Nitrospira defluvii</name>
    <dbReference type="NCBI Taxonomy" id="330214"/>
    <lineage>
        <taxon>Bacteria</taxon>
        <taxon>Pseudomonadati</taxon>
        <taxon>Nitrospirota</taxon>
        <taxon>Nitrospiria</taxon>
        <taxon>Nitrospirales</taxon>
        <taxon>Nitrospiraceae</taxon>
        <taxon>Nitrospira</taxon>
    </lineage>
</organism>
<dbReference type="InterPro" id="IPR003593">
    <property type="entry name" value="AAA+_ATPase"/>
</dbReference>
<dbReference type="Pfam" id="PF13185">
    <property type="entry name" value="GAF_2"/>
    <property type="match status" value="2"/>
</dbReference>
<protein>
    <submittedName>
        <fullName evidence="8">Formate hydrogenlyase transcriptional activator</fullName>
    </submittedName>
</protein>
<dbReference type="CDD" id="cd00009">
    <property type="entry name" value="AAA"/>
    <property type="match status" value="1"/>
</dbReference>
<dbReference type="InterPro" id="IPR002197">
    <property type="entry name" value="HTH_Fis"/>
</dbReference>
<keyword evidence="8" id="KW-0456">Lyase</keyword>
<dbReference type="HOGENOM" id="CLU_000445_95_2_0"/>
<dbReference type="Proteomes" id="UP000001660">
    <property type="component" value="Chromosome"/>
</dbReference>
<dbReference type="InterPro" id="IPR003018">
    <property type="entry name" value="GAF"/>
</dbReference>
<evidence type="ECO:0000256" key="1">
    <source>
        <dbReference type="ARBA" id="ARBA00022741"/>
    </source>
</evidence>
<dbReference type="SUPFAM" id="SSF52540">
    <property type="entry name" value="P-loop containing nucleoside triphosphate hydrolases"/>
    <property type="match status" value="1"/>
</dbReference>
<evidence type="ECO:0000256" key="3">
    <source>
        <dbReference type="ARBA" id="ARBA00023015"/>
    </source>
</evidence>
<dbReference type="InterPro" id="IPR058031">
    <property type="entry name" value="AAA_lid_NorR"/>
</dbReference>
<proteinExistence type="predicted"/>
<dbReference type="PROSITE" id="PS00676">
    <property type="entry name" value="SIGMA54_INTERACT_2"/>
    <property type="match status" value="1"/>
</dbReference>
<dbReference type="OrthoDB" id="9804019at2"/>
<dbReference type="InterPro" id="IPR025943">
    <property type="entry name" value="Sigma_54_int_dom_ATP-bd_2"/>
</dbReference>
<dbReference type="Pfam" id="PF25601">
    <property type="entry name" value="AAA_lid_14"/>
    <property type="match status" value="1"/>
</dbReference>
<dbReference type="InterPro" id="IPR025944">
    <property type="entry name" value="Sigma_54_int_dom_CS"/>
</dbReference>
<dbReference type="SUPFAM" id="SSF55781">
    <property type="entry name" value="GAF domain-like"/>
    <property type="match status" value="2"/>
</dbReference>
<keyword evidence="6" id="KW-0804">Transcription</keyword>
<keyword evidence="2" id="KW-0067">ATP-binding</keyword>
<evidence type="ECO:0000313" key="8">
    <source>
        <dbReference type="EMBL" id="CBK39817.1"/>
    </source>
</evidence>
<feature type="domain" description="Sigma-54 factor interaction" evidence="7">
    <location>
        <begin position="386"/>
        <end position="615"/>
    </location>
</feature>
<dbReference type="Pfam" id="PF02954">
    <property type="entry name" value="HTH_8"/>
    <property type="match status" value="1"/>
</dbReference>
<evidence type="ECO:0000256" key="6">
    <source>
        <dbReference type="ARBA" id="ARBA00023163"/>
    </source>
</evidence>
<sequence>MSHEPSAETVSSSLDRYRALLRVAEAIANHSDLSALVQDFARLLPSVVPVNFVGLSLHDPRRGVMRLHALRANVPADIIGGHEGDPADTPAGLVWETQQTLLLSDLSTERRWPDMIRLMREDGVQSCCLVPLTSAARRLGSLEFSSLEQHAYGIADVELMQQIGRQVAVAVENVLNREAAEASRRDVERQRDRFSLLLRMTNTIASTLDLREVFKAVSLCLREMVPQEYASLILCDGKNGRVRLHALDFPENHGALTEGAMSDVAGSLAGLALERRRPAIANTLSDLKAFAHAVPQLLVMKGFQSMCSLPLLSRDRVIGCLNLASHQEQAFSEQDVEFLSQVAGQIALAVDNALAYQEIHTLKDRLTEEKLYLEEEIRVEHGFDDIIGESRALKQVLGQVEIVAPTDATVLILGETGTGKELIARAIHRLSGRHARTFVKLNCAAIPTGLLESELFGHERGAFTGAIAQKVGRFELAHGGTIFLDEVGEIPLELQSKLLRVLQEQEFERLGSTRTIRVDIRLVAATNRDLAKLAEEGRFRNDLYYRLNVFPLTLPPLRERREDIPMLVRYFAQHYAARMKKSIESIPAPTLETLSRYHWPGNIRELENLVERAVILTQGTQLHVPLQELRLVEPERAAASPTLQDAERQQILRVLRETKWTIGGPHGAAARLGLKRTTLTSKLKKLGLSRPRE</sequence>
<dbReference type="FunFam" id="3.40.50.300:FF:000006">
    <property type="entry name" value="DNA-binding transcriptional regulator NtrC"/>
    <property type="match status" value="1"/>
</dbReference>
<dbReference type="SMART" id="SM00382">
    <property type="entry name" value="AAA"/>
    <property type="match status" value="1"/>
</dbReference>
<dbReference type="EMBL" id="FP929003">
    <property type="protein sequence ID" value="CBK39817.1"/>
    <property type="molecule type" value="Genomic_DNA"/>
</dbReference>
<dbReference type="PROSITE" id="PS00675">
    <property type="entry name" value="SIGMA54_INTERACT_1"/>
    <property type="match status" value="1"/>
</dbReference>
<dbReference type="PROSITE" id="PS00688">
    <property type="entry name" value="SIGMA54_INTERACT_3"/>
    <property type="match status" value="1"/>
</dbReference>
<dbReference type="InterPro" id="IPR027417">
    <property type="entry name" value="P-loop_NTPase"/>
</dbReference>
<dbReference type="Gene3D" id="3.30.450.40">
    <property type="match status" value="2"/>
</dbReference>
<evidence type="ECO:0000256" key="4">
    <source>
        <dbReference type="ARBA" id="ARBA00023125"/>
    </source>
</evidence>
<dbReference type="PANTHER" id="PTHR32071:SF123">
    <property type="entry name" value="DNA-BINDING TRANSCRIPTIONAL ACTIVATOR HYFR-RELATED"/>
    <property type="match status" value="1"/>
</dbReference>
<name>D8P9A8_9BACT</name>
<dbReference type="eggNOG" id="COG3604">
    <property type="taxonomic scope" value="Bacteria"/>
</dbReference>
<evidence type="ECO:0000313" key="9">
    <source>
        <dbReference type="Proteomes" id="UP000001660"/>
    </source>
</evidence>
<dbReference type="Gene3D" id="1.10.10.60">
    <property type="entry name" value="Homeodomain-like"/>
    <property type="match status" value="1"/>
</dbReference>
<dbReference type="SUPFAM" id="SSF46689">
    <property type="entry name" value="Homeodomain-like"/>
    <property type="match status" value="1"/>
</dbReference>
<dbReference type="STRING" id="330214.NIDE0029"/>
<keyword evidence="1" id="KW-0547">Nucleotide-binding</keyword>
<dbReference type="GO" id="GO:0016829">
    <property type="term" value="F:lyase activity"/>
    <property type="evidence" value="ECO:0007669"/>
    <property type="project" value="UniProtKB-KW"/>
</dbReference>
<dbReference type="GO" id="GO:0005524">
    <property type="term" value="F:ATP binding"/>
    <property type="evidence" value="ECO:0007669"/>
    <property type="project" value="UniProtKB-KW"/>
</dbReference>
<dbReference type="SMART" id="SM00065">
    <property type="entry name" value="GAF"/>
    <property type="match status" value="2"/>
</dbReference>
<dbReference type="InterPro" id="IPR002078">
    <property type="entry name" value="Sigma_54_int"/>
</dbReference>
<dbReference type="GO" id="GO:0043565">
    <property type="term" value="F:sequence-specific DNA binding"/>
    <property type="evidence" value="ECO:0007669"/>
    <property type="project" value="InterPro"/>
</dbReference>
<accession>D8P9A8</accession>
<evidence type="ECO:0000256" key="2">
    <source>
        <dbReference type="ARBA" id="ARBA00022840"/>
    </source>
</evidence>
<dbReference type="eggNOG" id="COG2203">
    <property type="taxonomic scope" value="Bacteria"/>
</dbReference>
<reference evidence="8 9" key="1">
    <citation type="journal article" date="2010" name="Proc. Natl. Acad. Sci. U.S.A.">
        <title>A Nitrospira metagenome illuminates the physiology and evolution of globally important nitrite-oxidizing bacteria.</title>
        <authorList>
            <person name="Lucker S."/>
            <person name="Wagner M."/>
            <person name="Maixner F."/>
            <person name="Pelletier E."/>
            <person name="Koch H."/>
            <person name="Vacherie B."/>
            <person name="Rattei T."/>
            <person name="Sinninghe Damste J."/>
            <person name="Spieck E."/>
            <person name="Le Paslier D."/>
            <person name="Daims H."/>
        </authorList>
    </citation>
    <scope>NUCLEOTIDE SEQUENCE [LARGE SCALE GENOMIC DNA]</scope>
</reference>
<evidence type="ECO:0000259" key="7">
    <source>
        <dbReference type="PROSITE" id="PS50045"/>
    </source>
</evidence>
<dbReference type="FunFam" id="1.10.8.60:FF:000014">
    <property type="entry name" value="DNA-binding transcriptional regulator NtrC"/>
    <property type="match status" value="1"/>
</dbReference>
<dbReference type="Pfam" id="PF00158">
    <property type="entry name" value="Sigma54_activat"/>
    <property type="match status" value="1"/>
</dbReference>